<accession>A0AAN6Q9S0</accession>
<feature type="compositionally biased region" description="Basic and acidic residues" evidence="7">
    <location>
        <begin position="2557"/>
        <end position="2571"/>
    </location>
</feature>
<dbReference type="Pfam" id="PF00675">
    <property type="entry name" value="Peptidase_M16"/>
    <property type="match status" value="1"/>
</dbReference>
<keyword evidence="11" id="KW-1185">Reference proteome</keyword>
<dbReference type="FunFam" id="3.30.830.10:FF:000005">
    <property type="entry name" value="nardilysin isoform X1"/>
    <property type="match status" value="1"/>
</dbReference>
<dbReference type="InterPro" id="IPR028889">
    <property type="entry name" value="USP"/>
</dbReference>
<feature type="domain" description="DUSP" evidence="9">
    <location>
        <begin position="1340"/>
        <end position="1459"/>
    </location>
</feature>
<dbReference type="GO" id="GO:0043171">
    <property type="term" value="P:peptide catabolic process"/>
    <property type="evidence" value="ECO:0007669"/>
    <property type="project" value="TreeGrafter"/>
</dbReference>
<organism evidence="10 11">
    <name type="scientific">Parathielavia hyrcaniae</name>
    <dbReference type="NCBI Taxonomy" id="113614"/>
    <lineage>
        <taxon>Eukaryota</taxon>
        <taxon>Fungi</taxon>
        <taxon>Dikarya</taxon>
        <taxon>Ascomycota</taxon>
        <taxon>Pezizomycotina</taxon>
        <taxon>Sordariomycetes</taxon>
        <taxon>Sordariomycetidae</taxon>
        <taxon>Sordariales</taxon>
        <taxon>Chaetomiaceae</taxon>
        <taxon>Parathielavia</taxon>
    </lineage>
</organism>
<feature type="domain" description="USP" evidence="8">
    <location>
        <begin position="1700"/>
        <end position="2502"/>
    </location>
</feature>
<feature type="region of interest" description="Disordered" evidence="7">
    <location>
        <begin position="1181"/>
        <end position="1242"/>
    </location>
</feature>
<evidence type="ECO:0000259" key="9">
    <source>
        <dbReference type="PROSITE" id="PS51283"/>
    </source>
</evidence>
<evidence type="ECO:0000256" key="4">
    <source>
        <dbReference type="ARBA" id="ARBA00022801"/>
    </source>
</evidence>
<gene>
    <name evidence="10" type="ORF">N658DRAFT_512112</name>
</gene>
<name>A0AAN6Q9S0_9PEZI</name>
<keyword evidence="3" id="KW-0479">Metal-binding</keyword>
<dbReference type="SUPFAM" id="SSF63411">
    <property type="entry name" value="LuxS/MPP-like metallohydrolase"/>
    <property type="match status" value="4"/>
</dbReference>
<dbReference type="PROSITE" id="PS50235">
    <property type="entry name" value="USP_3"/>
    <property type="match status" value="1"/>
</dbReference>
<dbReference type="PROSITE" id="PS00973">
    <property type="entry name" value="USP_2"/>
    <property type="match status" value="1"/>
</dbReference>
<dbReference type="InterPro" id="IPR007863">
    <property type="entry name" value="Peptidase_M16_C"/>
</dbReference>
<dbReference type="InterPro" id="IPR050626">
    <property type="entry name" value="Peptidase_M16"/>
</dbReference>
<dbReference type="FunFam" id="3.30.830.10:FF:000003">
    <property type="entry name" value="Insulin-degrading enzyme"/>
    <property type="match status" value="1"/>
</dbReference>
<keyword evidence="2" id="KW-0645">Protease</keyword>
<feature type="region of interest" description="Disordered" evidence="7">
    <location>
        <begin position="1256"/>
        <end position="1329"/>
    </location>
</feature>
<dbReference type="InterPro" id="IPR006615">
    <property type="entry name" value="Pept_C19_DUSP"/>
</dbReference>
<evidence type="ECO:0000259" key="8">
    <source>
        <dbReference type="PROSITE" id="PS50235"/>
    </source>
</evidence>
<dbReference type="InterPro" id="IPR018200">
    <property type="entry name" value="USP_CS"/>
</dbReference>
<reference evidence="10" key="1">
    <citation type="journal article" date="2023" name="Mol. Phylogenet. Evol.">
        <title>Genome-scale phylogeny and comparative genomics of the fungal order Sordariales.</title>
        <authorList>
            <person name="Hensen N."/>
            <person name="Bonometti L."/>
            <person name="Westerberg I."/>
            <person name="Brannstrom I.O."/>
            <person name="Guillou S."/>
            <person name="Cros-Aarteil S."/>
            <person name="Calhoun S."/>
            <person name="Haridas S."/>
            <person name="Kuo A."/>
            <person name="Mondo S."/>
            <person name="Pangilinan J."/>
            <person name="Riley R."/>
            <person name="LaButti K."/>
            <person name="Andreopoulos B."/>
            <person name="Lipzen A."/>
            <person name="Chen C."/>
            <person name="Yan M."/>
            <person name="Daum C."/>
            <person name="Ng V."/>
            <person name="Clum A."/>
            <person name="Steindorff A."/>
            <person name="Ohm R.A."/>
            <person name="Martin F."/>
            <person name="Silar P."/>
            <person name="Natvig D.O."/>
            <person name="Lalanne C."/>
            <person name="Gautier V."/>
            <person name="Ament-Velasquez S.L."/>
            <person name="Kruys A."/>
            <person name="Hutchinson M.I."/>
            <person name="Powell A.J."/>
            <person name="Barry K."/>
            <person name="Miller A.N."/>
            <person name="Grigoriev I.V."/>
            <person name="Debuchy R."/>
            <person name="Gladieux P."/>
            <person name="Hiltunen Thoren M."/>
            <person name="Johannesson H."/>
        </authorList>
    </citation>
    <scope>NUCLEOTIDE SEQUENCE</scope>
    <source>
        <strain evidence="10">CBS 757.83</strain>
    </source>
</reference>
<dbReference type="PANTHER" id="PTHR43690">
    <property type="entry name" value="NARDILYSIN"/>
    <property type="match status" value="1"/>
</dbReference>
<dbReference type="InterPro" id="IPR035927">
    <property type="entry name" value="DUSP-like_sf"/>
</dbReference>
<dbReference type="SMART" id="SM00695">
    <property type="entry name" value="DUSP"/>
    <property type="match status" value="1"/>
</dbReference>
<dbReference type="InterPro" id="IPR038765">
    <property type="entry name" value="Papain-like_cys_pep_sf"/>
</dbReference>
<feature type="region of interest" description="Disordered" evidence="7">
    <location>
        <begin position="1125"/>
        <end position="1145"/>
    </location>
</feature>
<feature type="compositionally biased region" description="Basic and acidic residues" evidence="7">
    <location>
        <begin position="1135"/>
        <end position="1145"/>
    </location>
</feature>
<comment type="caution">
    <text evidence="10">The sequence shown here is derived from an EMBL/GenBank/DDBJ whole genome shotgun (WGS) entry which is preliminary data.</text>
</comment>
<feature type="region of interest" description="Disordered" evidence="7">
    <location>
        <begin position="1972"/>
        <end position="2007"/>
    </location>
</feature>
<dbReference type="SUPFAM" id="SSF54001">
    <property type="entry name" value="Cysteine proteinases"/>
    <property type="match status" value="1"/>
</dbReference>
<dbReference type="Gene3D" id="3.30.830.10">
    <property type="entry name" value="Metalloenzyme, LuxS/M16 peptidase-like"/>
    <property type="match status" value="4"/>
</dbReference>
<dbReference type="Proteomes" id="UP001305647">
    <property type="component" value="Unassembled WGS sequence"/>
</dbReference>
<dbReference type="GO" id="GO:0004843">
    <property type="term" value="F:cysteine-type deubiquitinase activity"/>
    <property type="evidence" value="ECO:0007669"/>
    <property type="project" value="InterPro"/>
</dbReference>
<keyword evidence="6" id="KW-0482">Metalloprotease</keyword>
<evidence type="ECO:0000313" key="11">
    <source>
        <dbReference type="Proteomes" id="UP001305647"/>
    </source>
</evidence>
<feature type="compositionally biased region" description="Low complexity" evidence="7">
    <location>
        <begin position="2533"/>
        <end position="2551"/>
    </location>
</feature>
<dbReference type="GO" id="GO:0046872">
    <property type="term" value="F:metal ion binding"/>
    <property type="evidence" value="ECO:0007669"/>
    <property type="project" value="UniProtKB-KW"/>
</dbReference>
<dbReference type="GO" id="GO:0016579">
    <property type="term" value="P:protein deubiquitination"/>
    <property type="evidence" value="ECO:0007669"/>
    <property type="project" value="InterPro"/>
</dbReference>
<feature type="compositionally biased region" description="Basic residues" evidence="7">
    <location>
        <begin position="2259"/>
        <end position="2271"/>
    </location>
</feature>
<keyword evidence="5" id="KW-0862">Zinc</keyword>
<proteinExistence type="inferred from homology"/>
<dbReference type="InterPro" id="IPR032632">
    <property type="entry name" value="Peptidase_M16_M"/>
</dbReference>
<sequence length="2782" mass="309243">MAPPPPDPRSAVTPPAAGEAEIVTDCLEKPSLDDRSYRVILLPNRLEALIVHDPNTDKASAAMDVNVGSFSDEDDMPGMAHAVEHLLFMGNKKYPVENAYHQYVSAVSGLTNAYTSSTSTNYHFEVSAKPSNEEEPSAANPSPLLGALDRFAQFFIEPLFLEDTLDRELRAVDSENKKNLQSDHWRLHQLKKSLSNPKHPYCHFSTGNLETLKTVPEAQGINVRDKFIEFYEKHYSANRMKLCVLGRESLDVLQSWVVEYFSAVPNKNLAPERWEQEVPLTKEQLGTQILAKPVMDTREITLSFPFIEEERLYDSQPSRYIAHLIGHEGPGSVMSYMKSKGWANGLYAGAWPVSPGTPDIFECQVTLTKEGLENYEEVLKAIFEYIALLRETEPQQWIFDEQKGLAEVSFRFREKTQSYRFTSKLSSFMQKPLPREYLLSGYSLLRKFDSQLVKDGLDCLRPDNFRLTMVSRDFPGKWENKEKWYGTEYTCQPIPADLMEEIKKAAARGFESRTAKLHLPHKNEFVPTKLEVEKKDVKEPALAPRIIRNDSLVRTWFKKDDTFWVPKATLIISCRSPVSTASAAGRVKSRLFTDLIKDALEEYSYDAELAGLEYTVTLDSRGIYLEVSGYNDKLAVLLQHLLITTRDLEIRDDRFDIIKERITRGFWNWELSAPWTQIGDYMSWLNVDQGYIVEELEAELPHITPGDLRVFQKELLAQMHMEVLAHGNMYKEDALRLTDMIESTLKPRVLPQAQWKIRRGLILPPGSNYIWKKKLKDPANVNHCIQYFLHVGYRGDYNVRAKALLLDQIVNEPCFNQLRTKEQLGYIVYSGTWTGVTQYGFYFVIQSEKTAPYLETRIEEFLKTVAKTLEEMSDAEFESNKRSVIDKRLEKLKYMVQESNRHWSHIHSEFYTFDVAQQDAAHIKPLTKADMIDFFNHYIHPSSPSRAKLAVYLEAQAKSDVSTKEISELVKTLELDPAASGKAATDLQARLSAASPDVDKEVAGLREYLLHELKVAEGKIDVAAEAWQKIHAAHGPGTEVVQDAEPPSANGTVPVFIDDVRSFKASLPASNGAKPLRDLSDLREISYVYTIPQGSPSFATRCSTSISSVGSTRASSLDLTFTTSSQKKRRITRQTTREQHLKPEDLVLPSTEEDADLTFSFSAASVPDLSTPAYLRAESLPASGVPPRLQSHGTSYADSPSSAASSPCAASADLSTDFDRHHDSADDGPSVLPLPDYVTAGDRSPIHQSVRRALMGGAADLPQRSSSPLKRRASSMEPEQNPVEAREDVDMISAPGAQRTEAAEEPREEEDSKRETEDSGAAPAEIKAELPLRNVGTDIPPLEQQIKTIETLVGAFAETPLKEGDEAYLVSRQWLGRAQAFGSVAKHASKDAPDGALGPVDNSDIIQAIFTDAKGERCVKLKPGMGTENFELFPKDAWDLLLSWYGLASGQSPVIRIAHNTAPDSVSLPTIQFEFHPPVFTIHRLWSANSPIPIEQKTKMEKPAPPVVVQSTSFGYHNFLKQIKELVGVAADKKVRIWRLLQTIPATEPSSEPSGMKTPPDSPGRGPRILTRPPSVPGAWPEMLVDVETFLKLEKDVERGLVDAEDTTTNANYNGRKGLALVGLAVDQTLVLDEQIDRDAYVSTYRGSAIKDKTLATRGSSNSLVAQTRGNTSGRNSPAPQGVQTRGRAQQKPGRPMGCVGLQNLGNTCYMNSALQCVRSVEELTKYFLTHEAQKEINPDNPLSHNGDVAAAYGRLLEEIYKDPAPGSVAPRHFKSIIGRYAPAFSGYGQQDSQEFLGFLLDGLQEDLNRIKKKPYIEKPDSTDDMINNPAAVREMAAKVWDITKKRDDSVIADLFTGMYKSTLVCPVCDKVSITFDPFNNLTLPLPVANVWSRAVKYFPLNDAPVEIMVDIDKNSSIRVMKQYISVRVGVPVERLFTGEDFHGRFFKLYDDGLAVSEEIQPNDVAVVHELEAAPTNTSGPKKQGKKERRRSLSYDEDASSPVEDPRTERMLVPVLHRLDPQDPSLQKRYGRKGADGMPPPHFIILTPEEARDMETIRRKILEKVATFTTWSQFADTEDSEATDPEMVNVAASDVDSSGSSKIVAKSVEGEEDMVDVTMHDAADAQKGSASAPSKGSSQVLKRFNQRRPKWVNPLEFLDPELQNLFDLSYFREPDTLVPTGWSSTPDGTPLPRLSSRQPKVAASDTEMRSPEPADGTDESGSEDSGAAPTVTRMNDESSDGEDFLKAKKAKAARTYGKQGKRRQDKQRLGRLPKPVAEATMEAEDVLPGGPLIRLCEGIMVEWNEPAFDHLFGGLTRNDLRGTKTYAHLATLEDPALEAKQKARQLRKKHGIALDDCLDEFEKEEILSEQDTWYCPRCKEHRRASKKFDLWKTPDILVVHLKRFSSSGWRRDKLDILVDFPIEELDLTKRVIDKETGKQEIYDLIAVDDHWGGLGGGHYTAFAKNFVDGAWYEYNDATVTKLKENTSRVVTSAAYLLFYRRRSDVPLGGPRFQEIFDRFNNHASPDGNESDSGEGQRLGLGSSRRGSPSALTGADPTHPREGRGWDRRGDDNDTDMGTWSNQDTLHNSIEGDGEDEGIGLSEYDAAGLAGMTSVIGPSNWSFDNLVAKPGSEAGDDVDIASDVAQNDGSSINGDVFEDIVGVVDGGGTGTGTGDMDMLLRQEEEPGAGGFVEGSGPAIEFTDDFQGIVPASTSYMSRMAAETWVRQQTQTIHTVPPAGELGADDDAASDKVAEIHVGGPEEEEDRREEAGPSVPVVLAEPRA</sequence>
<feature type="region of interest" description="Disordered" evidence="7">
    <location>
        <begin position="1547"/>
        <end position="1575"/>
    </location>
</feature>
<evidence type="ECO:0000256" key="1">
    <source>
        <dbReference type="ARBA" id="ARBA00007261"/>
    </source>
</evidence>
<dbReference type="GO" id="GO:0004222">
    <property type="term" value="F:metalloendopeptidase activity"/>
    <property type="evidence" value="ECO:0007669"/>
    <property type="project" value="TreeGrafter"/>
</dbReference>
<feature type="compositionally biased region" description="Polar residues" evidence="7">
    <location>
        <begin position="2578"/>
        <end position="2587"/>
    </location>
</feature>
<dbReference type="InterPro" id="IPR054734">
    <property type="entry name" value="PqqF-like_C_4"/>
</dbReference>
<dbReference type="Pfam" id="PF06337">
    <property type="entry name" value="DUSP"/>
    <property type="match status" value="1"/>
</dbReference>
<dbReference type="Pfam" id="PF00443">
    <property type="entry name" value="UCH"/>
    <property type="match status" value="1"/>
</dbReference>
<dbReference type="CDD" id="cd02674">
    <property type="entry name" value="Peptidase_C19R"/>
    <property type="match status" value="1"/>
</dbReference>
<feature type="compositionally biased region" description="Basic and acidic residues" evidence="7">
    <location>
        <begin position="1301"/>
        <end position="1317"/>
    </location>
</feature>
<reference evidence="10" key="2">
    <citation type="submission" date="2023-05" db="EMBL/GenBank/DDBJ databases">
        <authorList>
            <consortium name="Lawrence Berkeley National Laboratory"/>
            <person name="Steindorff A."/>
            <person name="Hensen N."/>
            <person name="Bonometti L."/>
            <person name="Westerberg I."/>
            <person name="Brannstrom I.O."/>
            <person name="Guillou S."/>
            <person name="Cros-Aarteil S."/>
            <person name="Calhoun S."/>
            <person name="Haridas S."/>
            <person name="Kuo A."/>
            <person name="Mondo S."/>
            <person name="Pangilinan J."/>
            <person name="Riley R."/>
            <person name="Labutti K."/>
            <person name="Andreopoulos B."/>
            <person name="Lipzen A."/>
            <person name="Chen C."/>
            <person name="Yanf M."/>
            <person name="Daum C."/>
            <person name="Ng V."/>
            <person name="Clum A."/>
            <person name="Ohm R."/>
            <person name="Martin F."/>
            <person name="Silar P."/>
            <person name="Natvig D."/>
            <person name="Lalanne C."/>
            <person name="Gautier V."/>
            <person name="Ament-Velasquez S.L."/>
            <person name="Kruys A."/>
            <person name="Hutchinson M.I."/>
            <person name="Powell A.J."/>
            <person name="Barry K."/>
            <person name="Miller A.N."/>
            <person name="Grigoriev I.V."/>
            <person name="Debuchy R."/>
            <person name="Gladieux P."/>
            <person name="Thoren M.H."/>
            <person name="Johannesson H."/>
        </authorList>
    </citation>
    <scope>NUCLEOTIDE SEQUENCE</scope>
    <source>
        <strain evidence="10">CBS 757.83</strain>
    </source>
</reference>
<evidence type="ECO:0000256" key="6">
    <source>
        <dbReference type="ARBA" id="ARBA00023049"/>
    </source>
</evidence>
<dbReference type="FunFam" id="3.30.830.10:FF:000004">
    <property type="entry name" value="Putative insulin-degrading enzyme"/>
    <property type="match status" value="1"/>
</dbReference>
<evidence type="ECO:0000256" key="2">
    <source>
        <dbReference type="ARBA" id="ARBA00022670"/>
    </source>
</evidence>
<evidence type="ECO:0000256" key="3">
    <source>
        <dbReference type="ARBA" id="ARBA00022723"/>
    </source>
</evidence>
<dbReference type="Pfam" id="PF22456">
    <property type="entry name" value="PqqF-like_C_4"/>
    <property type="match status" value="1"/>
</dbReference>
<dbReference type="Pfam" id="PF05193">
    <property type="entry name" value="Peptidase_M16_C"/>
    <property type="match status" value="1"/>
</dbReference>
<feature type="region of interest" description="Disordered" evidence="7">
    <location>
        <begin position="2735"/>
        <end position="2782"/>
    </location>
</feature>
<feature type="compositionally biased region" description="Basic residues" evidence="7">
    <location>
        <begin position="1983"/>
        <end position="1992"/>
    </location>
</feature>
<feature type="compositionally biased region" description="Low complexity" evidence="7">
    <location>
        <begin position="1197"/>
        <end position="1213"/>
    </location>
</feature>
<dbReference type="GO" id="GO:0051603">
    <property type="term" value="P:proteolysis involved in protein catabolic process"/>
    <property type="evidence" value="ECO:0007669"/>
    <property type="project" value="TreeGrafter"/>
</dbReference>
<protein>
    <submittedName>
        <fullName evidence="10">UCH-domain-containing protein</fullName>
    </submittedName>
</protein>
<dbReference type="InterPro" id="IPR011765">
    <property type="entry name" value="Pept_M16_N"/>
</dbReference>
<dbReference type="InterPro" id="IPR011249">
    <property type="entry name" value="Metalloenz_LuxS/M16"/>
</dbReference>
<feature type="region of interest" description="Disordered" evidence="7">
    <location>
        <begin position="2519"/>
        <end position="2598"/>
    </location>
</feature>
<dbReference type="EMBL" id="MU863624">
    <property type="protein sequence ID" value="KAK4106215.1"/>
    <property type="molecule type" value="Genomic_DNA"/>
</dbReference>
<feature type="region of interest" description="Disordered" evidence="7">
    <location>
        <begin position="2177"/>
        <end position="2271"/>
    </location>
</feature>
<evidence type="ECO:0000256" key="7">
    <source>
        <dbReference type="SAM" id="MobiDB-lite"/>
    </source>
</evidence>
<evidence type="ECO:0000256" key="5">
    <source>
        <dbReference type="ARBA" id="ARBA00022833"/>
    </source>
</evidence>
<dbReference type="Gene3D" id="3.30.2230.10">
    <property type="entry name" value="DUSP-like"/>
    <property type="match status" value="1"/>
</dbReference>
<dbReference type="GO" id="GO:0005829">
    <property type="term" value="C:cytosol"/>
    <property type="evidence" value="ECO:0007669"/>
    <property type="project" value="TreeGrafter"/>
</dbReference>
<comment type="similarity">
    <text evidence="1">Belongs to the peptidase M16 family.</text>
</comment>
<dbReference type="PROSITE" id="PS00972">
    <property type="entry name" value="USP_1"/>
    <property type="match status" value="1"/>
</dbReference>
<dbReference type="GO" id="GO:0005739">
    <property type="term" value="C:mitochondrion"/>
    <property type="evidence" value="ECO:0007669"/>
    <property type="project" value="TreeGrafter"/>
</dbReference>
<feature type="compositionally biased region" description="Polar residues" evidence="7">
    <location>
        <begin position="1660"/>
        <end position="1688"/>
    </location>
</feature>
<dbReference type="Gene3D" id="3.90.70.10">
    <property type="entry name" value="Cysteine proteinases"/>
    <property type="match status" value="2"/>
</dbReference>
<dbReference type="InterPro" id="IPR001394">
    <property type="entry name" value="Peptidase_C19_UCH"/>
</dbReference>
<dbReference type="SUPFAM" id="SSF143791">
    <property type="entry name" value="DUSP-like"/>
    <property type="match status" value="1"/>
</dbReference>
<dbReference type="PANTHER" id="PTHR43690:SF18">
    <property type="entry name" value="INSULIN-DEGRADING ENZYME-RELATED"/>
    <property type="match status" value="1"/>
</dbReference>
<keyword evidence="4" id="KW-0378">Hydrolase</keyword>
<evidence type="ECO:0000313" key="10">
    <source>
        <dbReference type="EMBL" id="KAK4106215.1"/>
    </source>
</evidence>
<dbReference type="Pfam" id="PF16187">
    <property type="entry name" value="Peptidase_M16_M"/>
    <property type="match status" value="1"/>
</dbReference>
<feature type="region of interest" description="Disordered" evidence="7">
    <location>
        <begin position="1660"/>
        <end position="1696"/>
    </location>
</feature>
<dbReference type="PROSITE" id="PS51283">
    <property type="entry name" value="DUSP"/>
    <property type="match status" value="1"/>
</dbReference>